<dbReference type="InterPro" id="IPR036770">
    <property type="entry name" value="Ankyrin_rpt-contain_sf"/>
</dbReference>
<dbReference type="Pfam" id="PF12796">
    <property type="entry name" value="Ank_2"/>
    <property type="match status" value="1"/>
</dbReference>
<evidence type="ECO:0008006" key="4">
    <source>
        <dbReference type="Google" id="ProtNLM"/>
    </source>
</evidence>
<dbReference type="SMART" id="SM00248">
    <property type="entry name" value="ANK"/>
    <property type="match status" value="2"/>
</dbReference>
<dbReference type="PROSITE" id="PS50088">
    <property type="entry name" value="ANK_REPEAT"/>
    <property type="match status" value="1"/>
</dbReference>
<dbReference type="PROSITE" id="PS50297">
    <property type="entry name" value="ANK_REP_REGION"/>
    <property type="match status" value="1"/>
</dbReference>
<reference evidence="2" key="1">
    <citation type="submission" date="2024-06" db="EMBL/GenBank/DDBJ databases">
        <authorList>
            <person name="Liu X."/>
            <person name="Lenzi L."/>
            <person name="Haldenby T S."/>
            <person name="Uol C."/>
        </authorList>
    </citation>
    <scope>NUCLEOTIDE SEQUENCE</scope>
</reference>
<keyword evidence="1" id="KW-0040">ANK repeat</keyword>
<dbReference type="Proteomes" id="UP001497525">
    <property type="component" value="Unassembled WGS sequence"/>
</dbReference>
<evidence type="ECO:0000256" key="1">
    <source>
        <dbReference type="PROSITE-ProRule" id="PRU00023"/>
    </source>
</evidence>
<dbReference type="EMBL" id="CAXLJL010000268">
    <property type="protein sequence ID" value="CAL5135783.1"/>
    <property type="molecule type" value="Genomic_DNA"/>
</dbReference>
<accession>A0AAV2TH52</accession>
<comment type="caution">
    <text evidence="2">The sequence shown here is derived from an EMBL/GenBank/DDBJ whole genome shotgun (WGS) entry which is preliminary data.</text>
</comment>
<dbReference type="Gene3D" id="1.25.40.20">
    <property type="entry name" value="Ankyrin repeat-containing domain"/>
    <property type="match status" value="1"/>
</dbReference>
<organism evidence="2 3">
    <name type="scientific">Calicophoron daubneyi</name>
    <name type="common">Rumen fluke</name>
    <name type="synonym">Paramphistomum daubneyi</name>
    <dbReference type="NCBI Taxonomy" id="300641"/>
    <lineage>
        <taxon>Eukaryota</taxon>
        <taxon>Metazoa</taxon>
        <taxon>Spiralia</taxon>
        <taxon>Lophotrochozoa</taxon>
        <taxon>Platyhelminthes</taxon>
        <taxon>Trematoda</taxon>
        <taxon>Digenea</taxon>
        <taxon>Plagiorchiida</taxon>
        <taxon>Pronocephalata</taxon>
        <taxon>Paramphistomoidea</taxon>
        <taxon>Paramphistomidae</taxon>
        <taxon>Calicophoron</taxon>
    </lineage>
</organism>
<dbReference type="SUPFAM" id="SSF48403">
    <property type="entry name" value="Ankyrin repeat"/>
    <property type="match status" value="1"/>
</dbReference>
<protein>
    <recommendedName>
        <fullName evidence="4">ANK_REP_REGION domain-containing protein</fullName>
    </recommendedName>
</protein>
<dbReference type="AlphaFoldDB" id="A0AAV2TH52"/>
<dbReference type="InterPro" id="IPR002110">
    <property type="entry name" value="Ankyrin_rpt"/>
</dbReference>
<gene>
    <name evidence="2" type="ORF">CDAUBV1_LOCUS9897</name>
</gene>
<sequence>MGTECSSERIQAVNSGIHEVLKILPVSIYTGEIRDALFYTLLLANSYKKLLPIRSSHLPKSQRRLKKFSVSTDENIIPLKIDETHFVIPGIEDSIEKTRNELDKILLNMHNAFRDRGRADINQRTTLHFAAYWGSPVCVQTLILEKADVDAQDKYGLNPAMWACQADRLDNLLLLEQVKQNPIKHDLYVAEMFYTELSKTQTRNSSVKQANCGEIKTNVMTGPQTPSSQCTSPSCVNRRLLRQPAETISWWT</sequence>
<evidence type="ECO:0000313" key="2">
    <source>
        <dbReference type="EMBL" id="CAL5135783.1"/>
    </source>
</evidence>
<evidence type="ECO:0000313" key="3">
    <source>
        <dbReference type="Proteomes" id="UP001497525"/>
    </source>
</evidence>
<name>A0AAV2TH52_CALDB</name>
<feature type="repeat" description="ANK" evidence="1">
    <location>
        <begin position="122"/>
        <end position="154"/>
    </location>
</feature>
<proteinExistence type="predicted"/>